<feature type="domain" description="RNA polymerase sigma factor 70 region 4 type 2" evidence="7">
    <location>
        <begin position="105"/>
        <end position="155"/>
    </location>
</feature>
<dbReference type="InterPro" id="IPR014325">
    <property type="entry name" value="RNA_pol_sigma-E_actinobac"/>
</dbReference>
<evidence type="ECO:0000313" key="9">
    <source>
        <dbReference type="Proteomes" id="UP000198217"/>
    </source>
</evidence>
<dbReference type="SUPFAM" id="SSF88659">
    <property type="entry name" value="Sigma3 and sigma4 domains of RNA polymerase sigma factors"/>
    <property type="match status" value="1"/>
</dbReference>
<evidence type="ECO:0000259" key="7">
    <source>
        <dbReference type="Pfam" id="PF08281"/>
    </source>
</evidence>
<dbReference type="InterPro" id="IPR007627">
    <property type="entry name" value="RNA_pol_sigma70_r2"/>
</dbReference>
<dbReference type="NCBIfam" id="TIGR02983">
    <property type="entry name" value="SigE-fam_strep"/>
    <property type="match status" value="1"/>
</dbReference>
<dbReference type="SUPFAM" id="SSF88946">
    <property type="entry name" value="Sigma2 domain of RNA polymerase sigma factors"/>
    <property type="match status" value="1"/>
</dbReference>
<dbReference type="PANTHER" id="PTHR43133">
    <property type="entry name" value="RNA POLYMERASE ECF-TYPE SIGMA FACTO"/>
    <property type="match status" value="1"/>
</dbReference>
<evidence type="ECO:0000256" key="1">
    <source>
        <dbReference type="ARBA" id="ARBA00010641"/>
    </source>
</evidence>
<dbReference type="GO" id="GO:0003677">
    <property type="term" value="F:DNA binding"/>
    <property type="evidence" value="ECO:0007669"/>
    <property type="project" value="UniProtKB-KW"/>
</dbReference>
<dbReference type="InterPro" id="IPR039425">
    <property type="entry name" value="RNA_pol_sigma-70-like"/>
</dbReference>
<comment type="similarity">
    <text evidence="1">Belongs to the sigma-70 factor family. ECF subfamily.</text>
</comment>
<protein>
    <submittedName>
        <fullName evidence="8">RNA polymerase sigma-70 factor, sigma-E family</fullName>
    </submittedName>
</protein>
<dbReference type="GO" id="GO:0006352">
    <property type="term" value="P:DNA-templated transcription initiation"/>
    <property type="evidence" value="ECO:0007669"/>
    <property type="project" value="InterPro"/>
</dbReference>
<dbReference type="NCBIfam" id="TIGR02937">
    <property type="entry name" value="sigma70-ECF"/>
    <property type="match status" value="1"/>
</dbReference>
<dbReference type="Pfam" id="PF08281">
    <property type="entry name" value="Sigma70_r4_2"/>
    <property type="match status" value="1"/>
</dbReference>
<dbReference type="InterPro" id="IPR036388">
    <property type="entry name" value="WH-like_DNA-bd_sf"/>
</dbReference>
<organism evidence="8 9">
    <name type="scientific">Micromonospora echinaurantiaca</name>
    <dbReference type="NCBI Taxonomy" id="47857"/>
    <lineage>
        <taxon>Bacteria</taxon>
        <taxon>Bacillati</taxon>
        <taxon>Actinomycetota</taxon>
        <taxon>Actinomycetes</taxon>
        <taxon>Micromonosporales</taxon>
        <taxon>Micromonosporaceae</taxon>
        <taxon>Micromonospora</taxon>
    </lineage>
</organism>
<dbReference type="Gene3D" id="1.10.1740.10">
    <property type="match status" value="1"/>
</dbReference>
<reference evidence="8 9" key="1">
    <citation type="submission" date="2016-06" db="EMBL/GenBank/DDBJ databases">
        <authorList>
            <person name="Kjaerup R.B."/>
            <person name="Dalgaard T.S."/>
            <person name="Juul-Madsen H.R."/>
        </authorList>
    </citation>
    <scope>NUCLEOTIDE SEQUENCE [LARGE SCALE GENOMIC DNA]</scope>
    <source>
        <strain evidence="8 9">DSM 43904</strain>
    </source>
</reference>
<evidence type="ECO:0000259" key="6">
    <source>
        <dbReference type="Pfam" id="PF04542"/>
    </source>
</evidence>
<accession>A0A1C5K851</accession>
<dbReference type="CDD" id="cd06171">
    <property type="entry name" value="Sigma70_r4"/>
    <property type="match status" value="1"/>
</dbReference>
<dbReference type="InterPro" id="IPR013249">
    <property type="entry name" value="RNA_pol_sigma70_r4_t2"/>
</dbReference>
<dbReference type="InterPro" id="IPR013325">
    <property type="entry name" value="RNA_pol_sigma_r2"/>
</dbReference>
<evidence type="ECO:0000256" key="2">
    <source>
        <dbReference type="ARBA" id="ARBA00023015"/>
    </source>
</evidence>
<evidence type="ECO:0000256" key="5">
    <source>
        <dbReference type="ARBA" id="ARBA00023163"/>
    </source>
</evidence>
<keyword evidence="9" id="KW-1185">Reference proteome</keyword>
<dbReference type="Gene3D" id="1.10.10.10">
    <property type="entry name" value="Winged helix-like DNA-binding domain superfamily/Winged helix DNA-binding domain"/>
    <property type="match status" value="1"/>
</dbReference>
<evidence type="ECO:0000313" key="8">
    <source>
        <dbReference type="EMBL" id="SCG78908.1"/>
    </source>
</evidence>
<sequence length="169" mass="19507">MRRADEDDFQAFVAERMDRWRRSAYLLCQDWHTADDVVSVAVAKLYRNWRRVNRAENREAYAQRVLTRCWLDERRRPWHNREQSWAAVPDPAGVTPETVTDRDGLAALLRSLAPKQRAVLVLRFYLDYSVDETARMLGITTGTVKSQSARGLANLRTAVDGHFQTGGTR</sequence>
<keyword evidence="2" id="KW-0805">Transcription regulation</keyword>
<dbReference type="InterPro" id="IPR013324">
    <property type="entry name" value="RNA_pol_sigma_r3/r4-like"/>
</dbReference>
<gene>
    <name evidence="8" type="ORF">GA0070609_5721</name>
</gene>
<keyword evidence="5" id="KW-0804">Transcription</keyword>
<dbReference type="PANTHER" id="PTHR43133:SF50">
    <property type="entry name" value="ECF RNA POLYMERASE SIGMA FACTOR SIGM"/>
    <property type="match status" value="1"/>
</dbReference>
<feature type="domain" description="RNA polymerase sigma-70 region 2" evidence="6">
    <location>
        <begin position="18"/>
        <end position="76"/>
    </location>
</feature>
<dbReference type="Pfam" id="PF04542">
    <property type="entry name" value="Sigma70_r2"/>
    <property type="match status" value="1"/>
</dbReference>
<dbReference type="EMBL" id="LT607750">
    <property type="protein sequence ID" value="SCG78908.1"/>
    <property type="molecule type" value="Genomic_DNA"/>
</dbReference>
<dbReference type="GO" id="GO:0016987">
    <property type="term" value="F:sigma factor activity"/>
    <property type="evidence" value="ECO:0007669"/>
    <property type="project" value="UniProtKB-KW"/>
</dbReference>
<name>A0A1C5K851_9ACTN</name>
<evidence type="ECO:0000256" key="3">
    <source>
        <dbReference type="ARBA" id="ARBA00023082"/>
    </source>
</evidence>
<dbReference type="AlphaFoldDB" id="A0A1C5K851"/>
<dbReference type="Proteomes" id="UP000198217">
    <property type="component" value="Chromosome I"/>
</dbReference>
<keyword evidence="4" id="KW-0238">DNA-binding</keyword>
<dbReference type="RefSeq" id="WP_157748317.1">
    <property type="nucleotide sequence ID" value="NZ_LT607750.1"/>
</dbReference>
<evidence type="ECO:0000256" key="4">
    <source>
        <dbReference type="ARBA" id="ARBA00023125"/>
    </source>
</evidence>
<proteinExistence type="inferred from homology"/>
<dbReference type="InterPro" id="IPR014284">
    <property type="entry name" value="RNA_pol_sigma-70_dom"/>
</dbReference>
<keyword evidence="3" id="KW-0731">Sigma factor</keyword>